<protein>
    <submittedName>
        <fullName evidence="1">Uncharacterized protein</fullName>
    </submittedName>
</protein>
<dbReference type="EMBL" id="JBJQOH010000003">
    <property type="protein sequence ID" value="KAL3690888.1"/>
    <property type="molecule type" value="Genomic_DNA"/>
</dbReference>
<name>A0ABD3HGY7_9MARC</name>
<sequence length="79" mass="9093">MEGIRPSAETGPQTEIRRINTEHIQRCLLNDHERVALLDGLKLNPNLEEISITLHPNDEIRMQRGESLFVVHRTQVKQG</sequence>
<dbReference type="Proteomes" id="UP001633002">
    <property type="component" value="Unassembled WGS sequence"/>
</dbReference>
<comment type="caution">
    <text evidence="1">The sequence shown here is derived from an EMBL/GenBank/DDBJ whole genome shotgun (WGS) entry which is preliminary data.</text>
</comment>
<gene>
    <name evidence="1" type="ORF">R1sor_004539</name>
</gene>
<evidence type="ECO:0000313" key="1">
    <source>
        <dbReference type="EMBL" id="KAL3690888.1"/>
    </source>
</evidence>
<proteinExistence type="predicted"/>
<accession>A0ABD3HGY7</accession>
<evidence type="ECO:0000313" key="2">
    <source>
        <dbReference type="Proteomes" id="UP001633002"/>
    </source>
</evidence>
<organism evidence="1 2">
    <name type="scientific">Riccia sorocarpa</name>
    <dbReference type="NCBI Taxonomy" id="122646"/>
    <lineage>
        <taxon>Eukaryota</taxon>
        <taxon>Viridiplantae</taxon>
        <taxon>Streptophyta</taxon>
        <taxon>Embryophyta</taxon>
        <taxon>Marchantiophyta</taxon>
        <taxon>Marchantiopsida</taxon>
        <taxon>Marchantiidae</taxon>
        <taxon>Marchantiales</taxon>
        <taxon>Ricciaceae</taxon>
        <taxon>Riccia</taxon>
    </lineage>
</organism>
<reference evidence="1 2" key="1">
    <citation type="submission" date="2024-09" db="EMBL/GenBank/DDBJ databases">
        <title>Chromosome-scale assembly of Riccia sorocarpa.</title>
        <authorList>
            <person name="Paukszto L."/>
        </authorList>
    </citation>
    <scope>NUCLEOTIDE SEQUENCE [LARGE SCALE GENOMIC DNA]</scope>
    <source>
        <strain evidence="1">LP-2024</strain>
        <tissue evidence="1">Aerial parts of the thallus</tissue>
    </source>
</reference>
<dbReference type="AlphaFoldDB" id="A0ABD3HGY7"/>
<keyword evidence="2" id="KW-1185">Reference proteome</keyword>